<organism evidence="1 2">
    <name type="scientific">Streptomyces dysideae</name>
    <dbReference type="NCBI Taxonomy" id="909626"/>
    <lineage>
        <taxon>Bacteria</taxon>
        <taxon>Bacillati</taxon>
        <taxon>Actinomycetota</taxon>
        <taxon>Actinomycetes</taxon>
        <taxon>Kitasatosporales</taxon>
        <taxon>Streptomycetaceae</taxon>
        <taxon>Streptomyces</taxon>
    </lineage>
</organism>
<proteinExistence type="predicted"/>
<name>A0A101UZE0_9ACTN</name>
<sequence length="95" mass="10290">MSGTDLFRTGRDTQLHSVAAVWESAGFPPASALRHAEICLTLAGHDDRDRLIAAMWANHGFPPADAVQRAEICLILAAPTPSAGTRNRKRKKEAK</sequence>
<keyword evidence="2" id="KW-1185">Reference proteome</keyword>
<dbReference type="EMBL" id="LMXB01000048">
    <property type="protein sequence ID" value="KUO19651.1"/>
    <property type="molecule type" value="Genomic_DNA"/>
</dbReference>
<dbReference type="OrthoDB" id="4220553at2"/>
<comment type="caution">
    <text evidence="1">The sequence shown here is derived from an EMBL/GenBank/DDBJ whole genome shotgun (WGS) entry which is preliminary data.</text>
</comment>
<dbReference type="AlphaFoldDB" id="A0A101UZE0"/>
<dbReference type="Proteomes" id="UP000053260">
    <property type="component" value="Unassembled WGS sequence"/>
</dbReference>
<protein>
    <submittedName>
        <fullName evidence="1">Uncharacterized protein</fullName>
    </submittedName>
</protein>
<reference evidence="1 2" key="1">
    <citation type="submission" date="2015-10" db="EMBL/GenBank/DDBJ databases">
        <title>Draft genome sequence of Streptomyces sp. RV15, isolated from a marine sponge.</title>
        <authorList>
            <person name="Ruckert C."/>
            <person name="Abdelmohsen U.R."/>
            <person name="Winkler A."/>
            <person name="Hentschel U."/>
            <person name="Kalinowski J."/>
            <person name="Kampfer P."/>
            <person name="Glaeser S."/>
        </authorList>
    </citation>
    <scope>NUCLEOTIDE SEQUENCE [LARGE SCALE GENOMIC DNA]</scope>
    <source>
        <strain evidence="1 2">RV15</strain>
    </source>
</reference>
<accession>A0A101UZE0</accession>
<evidence type="ECO:0000313" key="2">
    <source>
        <dbReference type="Proteomes" id="UP000053260"/>
    </source>
</evidence>
<evidence type="ECO:0000313" key="1">
    <source>
        <dbReference type="EMBL" id="KUO19651.1"/>
    </source>
</evidence>
<dbReference type="RefSeq" id="WP_067022180.1">
    <property type="nucleotide sequence ID" value="NZ_KQ949084.1"/>
</dbReference>
<gene>
    <name evidence="1" type="ORF">AQJ91_17645</name>
</gene>
<dbReference type="STRING" id="909626.AQJ91_17645"/>